<proteinExistence type="predicted"/>
<evidence type="ECO:0000313" key="1">
    <source>
        <dbReference type="EMBL" id="RIA97431.1"/>
    </source>
</evidence>
<dbReference type="Proteomes" id="UP000265703">
    <property type="component" value="Unassembled WGS sequence"/>
</dbReference>
<dbReference type="EMBL" id="QKYT01000029">
    <property type="protein sequence ID" value="RIA97431.1"/>
    <property type="molecule type" value="Genomic_DNA"/>
</dbReference>
<dbReference type="PANTHER" id="PTHR35871:SF1">
    <property type="entry name" value="CXC1-LIKE CYSTEINE CLUSTER ASSOCIATED WITH KDZ TRANSPOSASES DOMAIN-CONTAINING PROTEIN"/>
    <property type="match status" value="1"/>
</dbReference>
<dbReference type="OrthoDB" id="2441908at2759"/>
<reference evidence="1 2" key="1">
    <citation type="submission" date="2018-06" db="EMBL/GenBank/DDBJ databases">
        <title>Comparative genomics reveals the genomic features of Rhizophagus irregularis, R. cerebriforme, R. diaphanum and Gigaspora rosea, and their symbiotic lifestyle signature.</title>
        <authorList>
            <person name="Morin E."/>
            <person name="San Clemente H."/>
            <person name="Chen E.C.H."/>
            <person name="De La Providencia I."/>
            <person name="Hainaut M."/>
            <person name="Kuo A."/>
            <person name="Kohler A."/>
            <person name="Murat C."/>
            <person name="Tang N."/>
            <person name="Roy S."/>
            <person name="Loubradou J."/>
            <person name="Henrissat B."/>
            <person name="Grigoriev I.V."/>
            <person name="Corradi N."/>
            <person name="Roux C."/>
            <person name="Martin F.M."/>
        </authorList>
    </citation>
    <scope>NUCLEOTIDE SEQUENCE [LARGE SCALE GENOMIC DNA]</scope>
    <source>
        <strain evidence="1 2">DAOM 227022</strain>
    </source>
</reference>
<evidence type="ECO:0000313" key="2">
    <source>
        <dbReference type="Proteomes" id="UP000265703"/>
    </source>
</evidence>
<protein>
    <submittedName>
        <fullName evidence="1">Uncharacterized protein</fullName>
    </submittedName>
</protein>
<sequence>KSMVKYEGESMEWIPLILRPNEKEIILVMHNEYIFYSNNRKWDIWVKSRELPLYKKGNGYSIIVSEFLMEECGQLTVIDFPNCITLFAFDNSLNYGTYRSDMLMASRMNLKPEGKQPKMKDIVFESDNQHQLMVNKNNELKGMKQVLIKHEL</sequence>
<organism evidence="1 2">
    <name type="scientific">Glomus cerebriforme</name>
    <dbReference type="NCBI Taxonomy" id="658196"/>
    <lineage>
        <taxon>Eukaryota</taxon>
        <taxon>Fungi</taxon>
        <taxon>Fungi incertae sedis</taxon>
        <taxon>Mucoromycota</taxon>
        <taxon>Glomeromycotina</taxon>
        <taxon>Glomeromycetes</taxon>
        <taxon>Glomerales</taxon>
        <taxon>Glomeraceae</taxon>
        <taxon>Glomus</taxon>
    </lineage>
</organism>
<dbReference type="STRING" id="658196.A0A397TQV9"/>
<name>A0A397TQV9_9GLOM</name>
<keyword evidence="2" id="KW-1185">Reference proteome</keyword>
<gene>
    <name evidence="1" type="ORF">C1645_686799</name>
</gene>
<dbReference type="PANTHER" id="PTHR35871">
    <property type="entry name" value="EXPRESSED PROTEIN"/>
    <property type="match status" value="1"/>
</dbReference>
<comment type="caution">
    <text evidence="1">The sequence shown here is derived from an EMBL/GenBank/DDBJ whole genome shotgun (WGS) entry which is preliminary data.</text>
</comment>
<accession>A0A397TQV9</accession>
<feature type="non-terminal residue" evidence="1">
    <location>
        <position position="1"/>
    </location>
</feature>
<dbReference type="AlphaFoldDB" id="A0A397TQV9"/>